<dbReference type="GO" id="GO:0005737">
    <property type="term" value="C:cytoplasm"/>
    <property type="evidence" value="ECO:0007669"/>
    <property type="project" value="TreeGrafter"/>
</dbReference>
<gene>
    <name evidence="2" type="ORF">BHE16_10290</name>
</gene>
<sequence length="458" mass="50175">MPVNGNVSFWFTQTGLPVAADELAGDATADVVIVGAGYTGLWTAYYLKKARPDLTIRILESRFAGFGASGRNGGWLANTITGGRLDYEKQYGHEKVARFQEILNESIDEVIAVTRREGIDADIVKGGELLVARNPAQLARLESYFAEAQRWPEDAVLMDALQTKARVNVSGAMGGMHIPHCARIHPAKLVVGLARKVRELGVHLHENTTVLEIKPGEAVTDRGTVRAPRILRATEGFTANLKGLHREWLPMNSSMIVTEPLTPEMWDQIGWNGKETLEDMAHAYVYLQRTEDGRIAIGGRGVPYRFGSKTDTDGTTQDSTIELLNGILVDMFPAVAGTRIDHAWSGVLGVPRDWKSTVSYDPETGLGWAGGYVGTGVTATNLAGRTLRDLVLGEQTEITTLPWVNRKVRKWEVEPLRWVAVQAMYAMYYRADAAEKKSGHAQTALLARVADAVSGRGH</sequence>
<reference evidence="2 3" key="1">
    <citation type="submission" date="2016-11" db="EMBL/GenBank/DDBJ databases">
        <title>Genome sequencing of Zhihengliuella aestuarii B18 antagonistic to Plasmodiophora brassicae.</title>
        <authorList>
            <person name="Luo Y."/>
        </authorList>
    </citation>
    <scope>NUCLEOTIDE SEQUENCE [LARGE SCALE GENOMIC DNA]</scope>
    <source>
        <strain evidence="2 3">B18</strain>
    </source>
</reference>
<dbReference type="Gene3D" id="3.30.9.10">
    <property type="entry name" value="D-Amino Acid Oxidase, subunit A, domain 2"/>
    <property type="match status" value="1"/>
</dbReference>
<proteinExistence type="predicted"/>
<dbReference type="KEGG" id="nae:BHE16_10290"/>
<dbReference type="Gene3D" id="3.50.50.60">
    <property type="entry name" value="FAD/NAD(P)-binding domain"/>
    <property type="match status" value="1"/>
</dbReference>
<dbReference type="EMBL" id="CP018135">
    <property type="protein sequence ID" value="APF41315.1"/>
    <property type="molecule type" value="Genomic_DNA"/>
</dbReference>
<evidence type="ECO:0000259" key="1">
    <source>
        <dbReference type="Pfam" id="PF01266"/>
    </source>
</evidence>
<dbReference type="InterPro" id="IPR006076">
    <property type="entry name" value="FAD-dep_OxRdtase"/>
</dbReference>
<dbReference type="STRING" id="556325.BHE16_10290"/>
<organism evidence="2 3">
    <name type="scientific">Neomicrococcus aestuarii</name>
    <dbReference type="NCBI Taxonomy" id="556325"/>
    <lineage>
        <taxon>Bacteria</taxon>
        <taxon>Bacillati</taxon>
        <taxon>Actinomycetota</taxon>
        <taxon>Actinomycetes</taxon>
        <taxon>Micrococcales</taxon>
        <taxon>Micrococcaceae</taxon>
        <taxon>Neomicrococcus</taxon>
    </lineage>
</organism>
<dbReference type="SUPFAM" id="SSF51905">
    <property type="entry name" value="FAD/NAD(P)-binding domain"/>
    <property type="match status" value="1"/>
</dbReference>
<dbReference type="PANTHER" id="PTHR13847:SF285">
    <property type="entry name" value="FAD DEPENDENT OXIDOREDUCTASE DOMAIN-CONTAINING PROTEIN"/>
    <property type="match status" value="1"/>
</dbReference>
<dbReference type="Pfam" id="PF01266">
    <property type="entry name" value="DAO"/>
    <property type="match status" value="1"/>
</dbReference>
<dbReference type="RefSeq" id="WP_071894783.1">
    <property type="nucleotide sequence ID" value="NZ_CP018135.1"/>
</dbReference>
<keyword evidence="3" id="KW-1185">Reference proteome</keyword>
<dbReference type="Proteomes" id="UP000183530">
    <property type="component" value="Chromosome"/>
</dbReference>
<feature type="domain" description="FAD dependent oxidoreductase" evidence="1">
    <location>
        <begin position="30"/>
        <end position="390"/>
    </location>
</feature>
<accession>A0A1L2ZPG2</accession>
<protein>
    <submittedName>
        <fullName evidence="2">FAD-dependent oxidoreductase</fullName>
    </submittedName>
</protein>
<evidence type="ECO:0000313" key="3">
    <source>
        <dbReference type="Proteomes" id="UP000183530"/>
    </source>
</evidence>
<dbReference type="PANTHER" id="PTHR13847">
    <property type="entry name" value="SARCOSINE DEHYDROGENASE-RELATED"/>
    <property type="match status" value="1"/>
</dbReference>
<dbReference type="AlphaFoldDB" id="A0A1L2ZPG2"/>
<name>A0A1L2ZPG2_9MICC</name>
<dbReference type="OrthoDB" id="9805852at2"/>
<dbReference type="InterPro" id="IPR036188">
    <property type="entry name" value="FAD/NAD-bd_sf"/>
</dbReference>
<evidence type="ECO:0000313" key="2">
    <source>
        <dbReference type="EMBL" id="APF41315.1"/>
    </source>
</evidence>